<dbReference type="EMBL" id="CP068595">
    <property type="protein sequence ID" value="QQZ61963.1"/>
    <property type="molecule type" value="Genomic_DNA"/>
</dbReference>
<evidence type="ECO:0000313" key="1">
    <source>
        <dbReference type="EMBL" id="QQZ61963.1"/>
    </source>
</evidence>
<organism evidence="1 2">
    <name type="scientific">Paenibacillus sonchi</name>
    <dbReference type="NCBI Taxonomy" id="373687"/>
    <lineage>
        <taxon>Bacteria</taxon>
        <taxon>Bacillati</taxon>
        <taxon>Bacillota</taxon>
        <taxon>Bacilli</taxon>
        <taxon>Bacillales</taxon>
        <taxon>Paenibacillaceae</taxon>
        <taxon>Paenibacillus</taxon>
        <taxon>Paenibacillus sonchi group</taxon>
    </lineage>
</organism>
<dbReference type="Proteomes" id="UP000595841">
    <property type="component" value="Chromosome"/>
</dbReference>
<dbReference type="AlphaFoldDB" id="A0A974SD00"/>
<sequence length="48" mass="5371">MLISLKNYWDRDAVERLLAECMKAGAAEIAEEVDRYLTGIPGNCWAPS</sequence>
<dbReference type="RefSeq" id="WP_202677110.1">
    <property type="nucleotide sequence ID" value="NZ_CP068595.1"/>
</dbReference>
<gene>
    <name evidence="1" type="ORF">JI735_04535</name>
</gene>
<protein>
    <submittedName>
        <fullName evidence="1">Uncharacterized protein</fullName>
    </submittedName>
</protein>
<evidence type="ECO:0000313" key="2">
    <source>
        <dbReference type="Proteomes" id="UP000595841"/>
    </source>
</evidence>
<accession>A0A974SD00</accession>
<proteinExistence type="predicted"/>
<keyword evidence="2" id="KW-1185">Reference proteome</keyword>
<name>A0A974SD00_9BACL</name>
<dbReference type="KEGG" id="pson:JI735_04535"/>
<reference evidence="1 2" key="1">
    <citation type="submission" date="2021-01" db="EMBL/GenBank/DDBJ databases">
        <title>Whole genome sequence of Paenibacillus sonchi LMG 24727 for comparative genomics.</title>
        <authorList>
            <person name="Lee G."/>
            <person name="Kim M.-J."/>
            <person name="Lim K."/>
            <person name="Shin J.-H."/>
        </authorList>
    </citation>
    <scope>NUCLEOTIDE SEQUENCE [LARGE SCALE GENOMIC DNA]</scope>
    <source>
        <strain evidence="1 2">LMG 24727</strain>
    </source>
</reference>